<keyword evidence="8" id="KW-1185">Reference proteome</keyword>
<dbReference type="FunFam" id="4.10.1060.10:FF:000023">
    <property type="entry name" value="Ran-binding zinc finger protein"/>
    <property type="match status" value="2"/>
</dbReference>
<feature type="compositionally biased region" description="Gly residues" evidence="5">
    <location>
        <begin position="47"/>
        <end position="62"/>
    </location>
</feature>
<dbReference type="PANTHER" id="PTHR23111">
    <property type="entry name" value="ZINC FINGER PROTEIN"/>
    <property type="match status" value="1"/>
</dbReference>
<comment type="caution">
    <text evidence="7">The sequence shown here is derived from an EMBL/GenBank/DDBJ whole genome shotgun (WGS) entry which is preliminary data.</text>
</comment>
<feature type="region of interest" description="Disordered" evidence="5">
    <location>
        <begin position="251"/>
        <end position="286"/>
    </location>
</feature>
<evidence type="ECO:0000256" key="2">
    <source>
        <dbReference type="ARBA" id="ARBA00022771"/>
    </source>
</evidence>
<evidence type="ECO:0000256" key="3">
    <source>
        <dbReference type="ARBA" id="ARBA00022833"/>
    </source>
</evidence>
<gene>
    <name evidence="7" type="ORF">KP509_16G065500</name>
</gene>
<dbReference type="OrthoDB" id="448399at2759"/>
<dbReference type="Pfam" id="PF00641">
    <property type="entry name" value="Zn_ribbon_RanBP"/>
    <property type="match status" value="2"/>
</dbReference>
<evidence type="ECO:0000256" key="1">
    <source>
        <dbReference type="ARBA" id="ARBA00022723"/>
    </source>
</evidence>
<dbReference type="AlphaFoldDB" id="A0A8T2T129"/>
<keyword evidence="2 4" id="KW-0863">Zinc-finger</keyword>
<keyword evidence="1" id="KW-0479">Metal-binding</keyword>
<evidence type="ECO:0000256" key="4">
    <source>
        <dbReference type="PROSITE-ProRule" id="PRU00322"/>
    </source>
</evidence>
<feature type="region of interest" description="Disordered" evidence="5">
    <location>
        <begin position="29"/>
        <end position="65"/>
    </location>
</feature>
<dbReference type="GO" id="GO:0005737">
    <property type="term" value="C:cytoplasm"/>
    <property type="evidence" value="ECO:0007669"/>
    <property type="project" value="TreeGrafter"/>
</dbReference>
<dbReference type="EMBL" id="CM035421">
    <property type="protein sequence ID" value="KAH7388242.1"/>
    <property type="molecule type" value="Genomic_DNA"/>
</dbReference>
<dbReference type="PROSITE" id="PS50199">
    <property type="entry name" value="ZF_RANBP2_2"/>
    <property type="match status" value="3"/>
</dbReference>
<dbReference type="Proteomes" id="UP000825935">
    <property type="component" value="Chromosome 16"/>
</dbReference>
<dbReference type="GO" id="GO:0008270">
    <property type="term" value="F:zinc ion binding"/>
    <property type="evidence" value="ECO:0007669"/>
    <property type="project" value="UniProtKB-KW"/>
</dbReference>
<protein>
    <recommendedName>
        <fullName evidence="6">RanBP2-type domain-containing protein</fullName>
    </recommendedName>
</protein>
<sequence length="321" mass="34480">MNRKPGDWDCAACDHLNFSWRDSCQRCNEPKQIEGHGGKGEDRRGYGRGGLNGMDSGYGGRGPSDILYGRGQNDYRGGGYVGDYRAPYGGDPRGSLGSDLRGGYGGDLRSGYGGDPRGGYGSDYRSSYDMDYRSGYGGEYRSGYGGDFRGDYRGDYRGNEYRGGDYRNGYGSDYRGGYGGGDYMSRGYDDYGGRSFGAGDYNSRSYGGGGSGSGGADLRPGDWYCKESNCGAHNFASRASCFKCGVAKDDRGGKSKGDFGRSGGYESARGGKGSFYDAGIGGDDDRPGWRSGDWLCTRSGCNEHNFASRSQCFRCRAPKEA</sequence>
<dbReference type="InterPro" id="IPR036443">
    <property type="entry name" value="Znf_RanBP2_sf"/>
</dbReference>
<organism evidence="7 8">
    <name type="scientific">Ceratopteris richardii</name>
    <name type="common">Triangle waterfern</name>
    <dbReference type="NCBI Taxonomy" id="49495"/>
    <lineage>
        <taxon>Eukaryota</taxon>
        <taxon>Viridiplantae</taxon>
        <taxon>Streptophyta</taxon>
        <taxon>Embryophyta</taxon>
        <taxon>Tracheophyta</taxon>
        <taxon>Polypodiopsida</taxon>
        <taxon>Polypodiidae</taxon>
        <taxon>Polypodiales</taxon>
        <taxon>Pteridineae</taxon>
        <taxon>Pteridaceae</taxon>
        <taxon>Parkerioideae</taxon>
        <taxon>Ceratopteris</taxon>
    </lineage>
</organism>
<name>A0A8T2T129_CERRI</name>
<feature type="compositionally biased region" description="Basic and acidic residues" evidence="5">
    <location>
        <begin position="29"/>
        <end position="45"/>
    </location>
</feature>
<feature type="domain" description="RanBP2-type" evidence="6">
    <location>
        <begin position="4"/>
        <end position="33"/>
    </location>
</feature>
<evidence type="ECO:0000256" key="5">
    <source>
        <dbReference type="SAM" id="MobiDB-lite"/>
    </source>
</evidence>
<evidence type="ECO:0000313" key="8">
    <source>
        <dbReference type="Proteomes" id="UP000825935"/>
    </source>
</evidence>
<dbReference type="Gene3D" id="4.10.1060.10">
    <property type="entry name" value="Zinc finger, RanBP2-type"/>
    <property type="match status" value="3"/>
</dbReference>
<dbReference type="GO" id="GO:0003729">
    <property type="term" value="F:mRNA binding"/>
    <property type="evidence" value="ECO:0007669"/>
    <property type="project" value="TreeGrafter"/>
</dbReference>
<keyword evidence="3" id="KW-0862">Zinc</keyword>
<dbReference type="SUPFAM" id="SSF90209">
    <property type="entry name" value="Ran binding protein zinc finger-like"/>
    <property type="match status" value="3"/>
</dbReference>
<proteinExistence type="predicted"/>
<dbReference type="PROSITE" id="PS01358">
    <property type="entry name" value="ZF_RANBP2_1"/>
    <property type="match status" value="3"/>
</dbReference>
<reference evidence="7" key="1">
    <citation type="submission" date="2021-08" db="EMBL/GenBank/DDBJ databases">
        <title>WGS assembly of Ceratopteris richardii.</title>
        <authorList>
            <person name="Marchant D.B."/>
            <person name="Chen G."/>
            <person name="Jenkins J."/>
            <person name="Shu S."/>
            <person name="Leebens-Mack J."/>
            <person name="Grimwood J."/>
            <person name="Schmutz J."/>
            <person name="Soltis P."/>
            <person name="Soltis D."/>
            <person name="Chen Z.-H."/>
        </authorList>
    </citation>
    <scope>NUCLEOTIDE SEQUENCE</scope>
    <source>
        <strain evidence="7">Whitten #5841</strain>
        <tissue evidence="7">Leaf</tissue>
    </source>
</reference>
<feature type="domain" description="RanBP2-type" evidence="6">
    <location>
        <begin position="290"/>
        <end position="321"/>
    </location>
</feature>
<evidence type="ECO:0000259" key="6">
    <source>
        <dbReference type="PROSITE" id="PS50199"/>
    </source>
</evidence>
<dbReference type="SMART" id="SM00547">
    <property type="entry name" value="ZnF_RBZ"/>
    <property type="match status" value="3"/>
</dbReference>
<accession>A0A8T2T129</accession>
<dbReference type="InterPro" id="IPR001876">
    <property type="entry name" value="Znf_RanBP2"/>
</dbReference>
<evidence type="ECO:0000313" key="7">
    <source>
        <dbReference type="EMBL" id="KAH7388242.1"/>
    </source>
</evidence>
<dbReference type="PANTHER" id="PTHR23111:SF74">
    <property type="entry name" value="OS02G0203700 PROTEIN"/>
    <property type="match status" value="1"/>
</dbReference>
<dbReference type="EMBL" id="CM035421">
    <property type="protein sequence ID" value="KAH7388241.1"/>
    <property type="molecule type" value="Genomic_DNA"/>
</dbReference>
<feature type="domain" description="RanBP2-type" evidence="6">
    <location>
        <begin position="219"/>
        <end position="250"/>
    </location>
</feature>